<gene>
    <name evidence="2" type="ORF">PECUL_23A029967</name>
</gene>
<evidence type="ECO:0000313" key="3">
    <source>
        <dbReference type="Proteomes" id="UP001295444"/>
    </source>
</evidence>
<evidence type="ECO:0000256" key="1">
    <source>
        <dbReference type="SAM" id="Coils"/>
    </source>
</evidence>
<dbReference type="EMBL" id="OW240916">
    <property type="protein sequence ID" value="CAH2296988.1"/>
    <property type="molecule type" value="Genomic_DNA"/>
</dbReference>
<protein>
    <submittedName>
        <fullName evidence="2">Uncharacterized protein</fullName>
    </submittedName>
</protein>
<evidence type="ECO:0000313" key="2">
    <source>
        <dbReference type="EMBL" id="CAH2296988.1"/>
    </source>
</evidence>
<organism evidence="2 3">
    <name type="scientific">Pelobates cultripes</name>
    <name type="common">Western spadefoot toad</name>
    <dbReference type="NCBI Taxonomy" id="61616"/>
    <lineage>
        <taxon>Eukaryota</taxon>
        <taxon>Metazoa</taxon>
        <taxon>Chordata</taxon>
        <taxon>Craniata</taxon>
        <taxon>Vertebrata</taxon>
        <taxon>Euteleostomi</taxon>
        <taxon>Amphibia</taxon>
        <taxon>Batrachia</taxon>
        <taxon>Anura</taxon>
        <taxon>Pelobatoidea</taxon>
        <taxon>Pelobatidae</taxon>
        <taxon>Pelobates</taxon>
    </lineage>
</organism>
<reference evidence="2" key="1">
    <citation type="submission" date="2022-03" db="EMBL/GenBank/DDBJ databases">
        <authorList>
            <person name="Alioto T."/>
            <person name="Alioto T."/>
            <person name="Gomez Garrido J."/>
        </authorList>
    </citation>
    <scope>NUCLEOTIDE SEQUENCE</scope>
</reference>
<dbReference type="AlphaFoldDB" id="A0AAD1SBW2"/>
<accession>A0AAD1SBW2</accession>
<dbReference type="Proteomes" id="UP001295444">
    <property type="component" value="Chromosome 05"/>
</dbReference>
<keyword evidence="1" id="KW-0175">Coiled coil</keyword>
<proteinExistence type="predicted"/>
<sequence length="116" mass="13307">MNVFLLSDPEIIKQIGAEILQCFATNDSPGMKANTTWAAHKAVIRGALIRQSTRKKKQKSQTLERLLSELRTLEQAHQFHPDGKIFRHLDTVRHSIQALLLDDTAKAMTYSRRTFY</sequence>
<keyword evidence="3" id="KW-1185">Reference proteome</keyword>
<name>A0AAD1SBW2_PELCU</name>
<feature type="coiled-coil region" evidence="1">
    <location>
        <begin position="49"/>
        <end position="76"/>
    </location>
</feature>